<keyword evidence="3" id="KW-1185">Reference proteome</keyword>
<name>A0ABD6ET70_9BILA</name>
<feature type="region of interest" description="Disordered" evidence="1">
    <location>
        <begin position="104"/>
        <end position="124"/>
    </location>
</feature>
<dbReference type="AlphaFoldDB" id="A0ABD6ET70"/>
<evidence type="ECO:0000313" key="3">
    <source>
        <dbReference type="Proteomes" id="UP001608902"/>
    </source>
</evidence>
<protein>
    <recommendedName>
        <fullName evidence="4">Carbonic anhydrase</fullName>
    </recommendedName>
</protein>
<comment type="caution">
    <text evidence="2">The sequence shown here is derived from an EMBL/GenBank/DDBJ whole genome shotgun (WGS) entry which is preliminary data.</text>
</comment>
<feature type="compositionally biased region" description="Basic and acidic residues" evidence="1">
    <location>
        <begin position="110"/>
        <end position="124"/>
    </location>
</feature>
<evidence type="ECO:0008006" key="4">
    <source>
        <dbReference type="Google" id="ProtNLM"/>
    </source>
</evidence>
<proteinExistence type="predicted"/>
<evidence type="ECO:0000256" key="1">
    <source>
        <dbReference type="SAM" id="MobiDB-lite"/>
    </source>
</evidence>
<dbReference type="EMBL" id="JBGFUD010011271">
    <property type="protein sequence ID" value="MFH4983153.1"/>
    <property type="molecule type" value="Genomic_DNA"/>
</dbReference>
<organism evidence="2 3">
    <name type="scientific">Gnathostoma spinigerum</name>
    <dbReference type="NCBI Taxonomy" id="75299"/>
    <lineage>
        <taxon>Eukaryota</taxon>
        <taxon>Metazoa</taxon>
        <taxon>Ecdysozoa</taxon>
        <taxon>Nematoda</taxon>
        <taxon>Chromadorea</taxon>
        <taxon>Rhabditida</taxon>
        <taxon>Spirurina</taxon>
        <taxon>Gnathostomatomorpha</taxon>
        <taxon>Gnathostomatoidea</taxon>
        <taxon>Gnathostomatidae</taxon>
        <taxon>Gnathostoma</taxon>
    </lineage>
</organism>
<sequence>MSFSGLKLSIESDRRRIQLPMFYAPPSFGRLSVTGGVCEKGWLSDTFLYSQTMNRISGQRIPLNVEIRKPYLSDVHLSLTLSLCQVGKIIVMGHCGCGFLQSAASVGKHGKPEKEDSRKPDNAG</sequence>
<accession>A0ABD6ET70</accession>
<evidence type="ECO:0000313" key="2">
    <source>
        <dbReference type="EMBL" id="MFH4983153.1"/>
    </source>
</evidence>
<gene>
    <name evidence="2" type="ORF">AB6A40_009862</name>
</gene>
<reference evidence="2 3" key="1">
    <citation type="submission" date="2024-08" db="EMBL/GenBank/DDBJ databases">
        <title>Gnathostoma spinigerum genome.</title>
        <authorList>
            <person name="Gonzalez-Bertolin B."/>
            <person name="Monzon S."/>
            <person name="Zaballos A."/>
            <person name="Jimenez P."/>
            <person name="Dekumyoy P."/>
            <person name="Varona S."/>
            <person name="Cuesta I."/>
            <person name="Sumanam S."/>
            <person name="Adisakwattana P."/>
            <person name="Gasser R.B."/>
            <person name="Hernandez-Gonzalez A."/>
            <person name="Young N.D."/>
            <person name="Perteguer M.J."/>
        </authorList>
    </citation>
    <scope>NUCLEOTIDE SEQUENCE [LARGE SCALE GENOMIC DNA]</scope>
    <source>
        <strain evidence="2">AL3</strain>
        <tissue evidence="2">Liver</tissue>
    </source>
</reference>
<dbReference type="Proteomes" id="UP001608902">
    <property type="component" value="Unassembled WGS sequence"/>
</dbReference>